<dbReference type="EMBL" id="LGRN01000119">
    <property type="protein sequence ID" value="OJD16182.1"/>
    <property type="molecule type" value="Genomic_DNA"/>
</dbReference>
<evidence type="ECO:0000313" key="2">
    <source>
        <dbReference type="EMBL" id="OJD16182.1"/>
    </source>
</evidence>
<evidence type="ECO:0000313" key="3">
    <source>
        <dbReference type="Proteomes" id="UP000182235"/>
    </source>
</evidence>
<evidence type="ECO:0000256" key="1">
    <source>
        <dbReference type="SAM" id="MobiDB-lite"/>
    </source>
</evidence>
<dbReference type="Proteomes" id="UP000182235">
    <property type="component" value="Unassembled WGS sequence"/>
</dbReference>
<organism evidence="2 3">
    <name type="scientific">Emergomyces pasteurianus Ep9510</name>
    <dbReference type="NCBI Taxonomy" id="1447872"/>
    <lineage>
        <taxon>Eukaryota</taxon>
        <taxon>Fungi</taxon>
        <taxon>Dikarya</taxon>
        <taxon>Ascomycota</taxon>
        <taxon>Pezizomycotina</taxon>
        <taxon>Eurotiomycetes</taxon>
        <taxon>Eurotiomycetidae</taxon>
        <taxon>Onygenales</taxon>
        <taxon>Ajellomycetaceae</taxon>
        <taxon>Emergomyces</taxon>
    </lineage>
</organism>
<comment type="caution">
    <text evidence="2">The sequence shown here is derived from an EMBL/GenBank/DDBJ whole genome shotgun (WGS) entry which is preliminary data.</text>
</comment>
<gene>
    <name evidence="2" type="ORF">AJ78_03614</name>
</gene>
<sequence>MHCANEHLERSRVEKPSSDTPSRRIHMEVTMPHPPDIRRQFPWRCEHRSYGRRGSWDVSQGVFGPKDLFKVQPSSKGSRAVEDVDRIRNLKAAILFHANYEKFPDHCL</sequence>
<protein>
    <submittedName>
        <fullName evidence="2">Uncharacterized protein</fullName>
    </submittedName>
</protein>
<reference evidence="2 3" key="1">
    <citation type="submission" date="2015-07" db="EMBL/GenBank/DDBJ databases">
        <title>Emmonsia species relationships and genome sequence.</title>
        <authorList>
            <consortium name="The Broad Institute Genomics Platform"/>
            <person name="Cuomo C.A."/>
            <person name="Munoz J.F."/>
            <person name="Imamovic A."/>
            <person name="Priest M.E."/>
            <person name="Young S."/>
            <person name="Clay O.K."/>
            <person name="McEwen J.G."/>
        </authorList>
    </citation>
    <scope>NUCLEOTIDE SEQUENCE [LARGE SCALE GENOMIC DNA]</scope>
    <source>
        <strain evidence="2 3">UAMH 9510</strain>
    </source>
</reference>
<dbReference type="VEuPathDB" id="FungiDB:AJ78_03614"/>
<proteinExistence type="predicted"/>
<keyword evidence="3" id="KW-1185">Reference proteome</keyword>
<name>A0A1J9PJG7_9EURO</name>
<feature type="region of interest" description="Disordered" evidence="1">
    <location>
        <begin position="1"/>
        <end position="24"/>
    </location>
</feature>
<accession>A0A1J9PJG7</accession>
<dbReference type="AlphaFoldDB" id="A0A1J9PJG7"/>